<sequence>MVGPDAQLGVAGLDQEPVAAIPDRTEPDVRDGVAEQRQEVVLGVDAHRRLEQPFPGHQVDAECAVGAHRPPAEGIGEFDELGRDGQHADPLACRDRHHHDTRVGGGPQHGIGAGADRLVGAQQGVVEVGRDEAYGPRRHPGRRLVGERVRRGHDGPRTPGRG</sequence>
<evidence type="ECO:0000256" key="1">
    <source>
        <dbReference type="SAM" id="MobiDB-lite"/>
    </source>
</evidence>
<protein>
    <submittedName>
        <fullName evidence="2">Uncharacterized protein</fullName>
    </submittedName>
</protein>
<feature type="region of interest" description="Disordered" evidence="1">
    <location>
        <begin position="1"/>
        <end position="31"/>
    </location>
</feature>
<comment type="caution">
    <text evidence="2">The sequence shown here is derived from an EMBL/GenBank/DDBJ whole genome shotgun (WGS) entry which is preliminary data.</text>
</comment>
<evidence type="ECO:0000313" key="2">
    <source>
        <dbReference type="EMBL" id="MPN01378.1"/>
    </source>
</evidence>
<accession>A0A645EH94</accession>
<feature type="compositionally biased region" description="Gly residues" evidence="1">
    <location>
        <begin position="103"/>
        <end position="113"/>
    </location>
</feature>
<feature type="region of interest" description="Disordered" evidence="1">
    <location>
        <begin position="70"/>
        <end position="162"/>
    </location>
</feature>
<dbReference type="AlphaFoldDB" id="A0A645EH94"/>
<feature type="compositionally biased region" description="Basic and acidic residues" evidence="1">
    <location>
        <begin position="144"/>
        <end position="156"/>
    </location>
</feature>
<gene>
    <name evidence="2" type="ORF">SDC9_148587</name>
</gene>
<reference evidence="2" key="1">
    <citation type="submission" date="2019-08" db="EMBL/GenBank/DDBJ databases">
        <authorList>
            <person name="Kucharzyk K."/>
            <person name="Murdoch R.W."/>
            <person name="Higgins S."/>
            <person name="Loffler F."/>
        </authorList>
    </citation>
    <scope>NUCLEOTIDE SEQUENCE</scope>
</reference>
<dbReference type="EMBL" id="VSSQ01047394">
    <property type="protein sequence ID" value="MPN01378.1"/>
    <property type="molecule type" value="Genomic_DNA"/>
</dbReference>
<organism evidence="2">
    <name type="scientific">bioreactor metagenome</name>
    <dbReference type="NCBI Taxonomy" id="1076179"/>
    <lineage>
        <taxon>unclassified sequences</taxon>
        <taxon>metagenomes</taxon>
        <taxon>ecological metagenomes</taxon>
    </lineage>
</organism>
<name>A0A645EH94_9ZZZZ</name>
<proteinExistence type="predicted"/>